<accession>A0A4R6SNY4</accession>
<name>A0A4R6SNY4_LABRH</name>
<evidence type="ECO:0000256" key="1">
    <source>
        <dbReference type="SAM" id="MobiDB-lite"/>
    </source>
</evidence>
<gene>
    <name evidence="2" type="ORF">EV186_1011702</name>
</gene>
<organism evidence="2 3">
    <name type="scientific">Labedaea rhizosphaerae</name>
    <dbReference type="NCBI Taxonomy" id="598644"/>
    <lineage>
        <taxon>Bacteria</taxon>
        <taxon>Bacillati</taxon>
        <taxon>Actinomycetota</taxon>
        <taxon>Actinomycetes</taxon>
        <taxon>Pseudonocardiales</taxon>
        <taxon>Pseudonocardiaceae</taxon>
        <taxon>Labedaea</taxon>
    </lineage>
</organism>
<dbReference type="EMBL" id="SNXZ01000001">
    <property type="protein sequence ID" value="TDQ05724.1"/>
    <property type="molecule type" value="Genomic_DNA"/>
</dbReference>
<keyword evidence="3" id="KW-1185">Reference proteome</keyword>
<evidence type="ECO:0000313" key="2">
    <source>
        <dbReference type="EMBL" id="TDQ05724.1"/>
    </source>
</evidence>
<evidence type="ECO:0000313" key="3">
    <source>
        <dbReference type="Proteomes" id="UP000295444"/>
    </source>
</evidence>
<comment type="caution">
    <text evidence="2">The sequence shown here is derived from an EMBL/GenBank/DDBJ whole genome shotgun (WGS) entry which is preliminary data.</text>
</comment>
<sequence>MTAATFAVAALLGACGTGPQPAQQSGQQPGQGQPTPGGCRSGPVRVTDADNGKTLCVTTGSAVTLVLRAPDATTRWSAVRSDSDGLEPLAVSGAVDPAGVTSAAFTAEHHGTAHLSSSRPACGGDGHVKCHAVLGFTVTVTVE</sequence>
<proteinExistence type="predicted"/>
<feature type="region of interest" description="Disordered" evidence="1">
    <location>
        <begin position="17"/>
        <end position="45"/>
    </location>
</feature>
<protein>
    <submittedName>
        <fullName evidence="2">Uncharacterized protein</fullName>
    </submittedName>
</protein>
<dbReference type="Proteomes" id="UP000295444">
    <property type="component" value="Unassembled WGS sequence"/>
</dbReference>
<dbReference type="AlphaFoldDB" id="A0A4R6SNY4"/>
<reference evidence="2 3" key="1">
    <citation type="submission" date="2019-03" db="EMBL/GenBank/DDBJ databases">
        <title>Genomic Encyclopedia of Type Strains, Phase IV (KMG-IV): sequencing the most valuable type-strain genomes for metagenomic binning, comparative biology and taxonomic classification.</title>
        <authorList>
            <person name="Goeker M."/>
        </authorList>
    </citation>
    <scope>NUCLEOTIDE SEQUENCE [LARGE SCALE GENOMIC DNA]</scope>
    <source>
        <strain evidence="2 3">DSM 45361</strain>
    </source>
</reference>
<feature type="compositionally biased region" description="Low complexity" evidence="1">
    <location>
        <begin position="17"/>
        <end position="38"/>
    </location>
</feature>